<organism evidence="2 3">
    <name type="scientific">Xanthocytophaga agilis</name>
    <dbReference type="NCBI Taxonomy" id="3048010"/>
    <lineage>
        <taxon>Bacteria</taxon>
        <taxon>Pseudomonadati</taxon>
        <taxon>Bacteroidota</taxon>
        <taxon>Cytophagia</taxon>
        <taxon>Cytophagales</taxon>
        <taxon>Rhodocytophagaceae</taxon>
        <taxon>Xanthocytophaga</taxon>
    </lineage>
</organism>
<dbReference type="GO" id="GO:0005886">
    <property type="term" value="C:plasma membrane"/>
    <property type="evidence" value="ECO:0007669"/>
    <property type="project" value="TreeGrafter"/>
</dbReference>
<dbReference type="RefSeq" id="WP_314512946.1">
    <property type="nucleotide sequence ID" value="NZ_JASJOU010000006.1"/>
</dbReference>
<dbReference type="GO" id="GO:0015128">
    <property type="term" value="F:gluconate transmembrane transporter activity"/>
    <property type="evidence" value="ECO:0007669"/>
    <property type="project" value="InterPro"/>
</dbReference>
<keyword evidence="1" id="KW-1133">Transmembrane helix</keyword>
<feature type="transmembrane region" description="Helical" evidence="1">
    <location>
        <begin position="261"/>
        <end position="282"/>
    </location>
</feature>
<dbReference type="PANTHER" id="PTHR30354:SF11">
    <property type="entry name" value="PERMEASE"/>
    <property type="match status" value="1"/>
</dbReference>
<gene>
    <name evidence="2" type="ORF">QNI22_18720</name>
</gene>
<feature type="transmembrane region" description="Helical" evidence="1">
    <location>
        <begin position="419"/>
        <end position="440"/>
    </location>
</feature>
<feature type="transmembrane region" description="Helical" evidence="1">
    <location>
        <begin position="102"/>
        <end position="126"/>
    </location>
</feature>
<feature type="transmembrane region" description="Helical" evidence="1">
    <location>
        <begin position="302"/>
        <end position="320"/>
    </location>
</feature>
<evidence type="ECO:0000313" key="3">
    <source>
        <dbReference type="Proteomes" id="UP001232063"/>
    </source>
</evidence>
<feature type="transmembrane region" description="Helical" evidence="1">
    <location>
        <begin position="358"/>
        <end position="376"/>
    </location>
</feature>
<feature type="transmembrane region" description="Helical" evidence="1">
    <location>
        <begin position="59"/>
        <end position="81"/>
    </location>
</feature>
<feature type="transmembrane region" description="Helical" evidence="1">
    <location>
        <begin position="332"/>
        <end position="352"/>
    </location>
</feature>
<dbReference type="EMBL" id="JASJOU010000006">
    <property type="protein sequence ID" value="MDJ1502708.1"/>
    <property type="molecule type" value="Genomic_DNA"/>
</dbReference>
<evidence type="ECO:0000256" key="1">
    <source>
        <dbReference type="SAM" id="Phobius"/>
    </source>
</evidence>
<sequence length="444" mass="47243">MMHSLPYLIVLLIVGIGLIVVLTTRYKVPAFFALFLTCLVVGLGANMPLDETVTVIKDGFGNILKSLGLIIVLGSTLGLVLEHTGSTTVMATFLLQKMGNRFAPLAMSITGFIVGLPIFCDSGYIVLSGLNHSMAKRAGVPISIMSVSLATGLYSVHCLIPPHPGSAAAAATLGADFGKLLLIGIPVAIPSMIVGNLWAIYSGKQSASFTEEIIVNSVKVKPTHQPSLLVACLPVFIPILLIGIRPFLSTKLLTSYSWLKMFSYVGNPIIALLLGIVLAFMAKRNWLKNELAELLHKATEKAGEILVIIGMGGAFGAILTTTKIGEHVSQSIELDSIGLLFPFILTAVLKTAQGSSTVAIITAASIVLPLLPALHLNNETGRLVCVLAMGSGSMMISHANDAYFWVIAKFSGLDMRTMLRSYSVATILMSITTFLTVYLLSKVL</sequence>
<protein>
    <submittedName>
        <fullName evidence="2">GntP family permease</fullName>
    </submittedName>
</protein>
<accession>A0AAE3UEE5</accession>
<feature type="transmembrane region" description="Helical" evidence="1">
    <location>
        <begin position="228"/>
        <end position="249"/>
    </location>
</feature>
<dbReference type="InterPro" id="IPR003474">
    <property type="entry name" value="Glcn_transporter"/>
</dbReference>
<keyword evidence="1" id="KW-0812">Transmembrane</keyword>
<keyword evidence="1" id="KW-0472">Membrane</keyword>
<reference evidence="2" key="1">
    <citation type="submission" date="2023-05" db="EMBL/GenBank/DDBJ databases">
        <authorList>
            <person name="Zhang X."/>
        </authorList>
    </citation>
    <scope>NUCLEOTIDE SEQUENCE</scope>
    <source>
        <strain evidence="2">BD1B2-1</strain>
    </source>
</reference>
<name>A0AAE3UEE5_9BACT</name>
<feature type="transmembrane region" description="Helical" evidence="1">
    <location>
        <begin position="6"/>
        <end position="23"/>
    </location>
</feature>
<feature type="transmembrane region" description="Helical" evidence="1">
    <location>
        <begin position="383"/>
        <end position="407"/>
    </location>
</feature>
<dbReference type="AlphaFoldDB" id="A0AAE3UEE5"/>
<dbReference type="Pfam" id="PF02447">
    <property type="entry name" value="GntP_permease"/>
    <property type="match status" value="1"/>
</dbReference>
<feature type="transmembrane region" description="Helical" evidence="1">
    <location>
        <begin position="138"/>
        <end position="160"/>
    </location>
</feature>
<comment type="caution">
    <text evidence="2">The sequence shown here is derived from an EMBL/GenBank/DDBJ whole genome shotgun (WGS) entry which is preliminary data.</text>
</comment>
<feature type="transmembrane region" description="Helical" evidence="1">
    <location>
        <begin position="30"/>
        <end position="47"/>
    </location>
</feature>
<proteinExistence type="predicted"/>
<feature type="transmembrane region" description="Helical" evidence="1">
    <location>
        <begin position="180"/>
        <end position="201"/>
    </location>
</feature>
<dbReference type="PANTHER" id="PTHR30354">
    <property type="entry name" value="GNT FAMILY GLUCONATE TRANSPORTER"/>
    <property type="match status" value="1"/>
</dbReference>
<dbReference type="Proteomes" id="UP001232063">
    <property type="component" value="Unassembled WGS sequence"/>
</dbReference>
<keyword evidence="3" id="KW-1185">Reference proteome</keyword>
<evidence type="ECO:0000313" key="2">
    <source>
        <dbReference type="EMBL" id="MDJ1502708.1"/>
    </source>
</evidence>